<gene>
    <name evidence="1" type="ORF">LCGC14_1993910</name>
</gene>
<accession>A0A0F9HIM6</accession>
<dbReference type="AlphaFoldDB" id="A0A0F9HIM6"/>
<organism evidence="1">
    <name type="scientific">marine sediment metagenome</name>
    <dbReference type="NCBI Taxonomy" id="412755"/>
    <lineage>
        <taxon>unclassified sequences</taxon>
        <taxon>metagenomes</taxon>
        <taxon>ecological metagenomes</taxon>
    </lineage>
</organism>
<protein>
    <submittedName>
        <fullName evidence="1">Uncharacterized protein</fullName>
    </submittedName>
</protein>
<name>A0A0F9HIM6_9ZZZZ</name>
<comment type="caution">
    <text evidence="1">The sequence shown here is derived from an EMBL/GenBank/DDBJ whole genome shotgun (WGS) entry which is preliminary data.</text>
</comment>
<sequence length="126" mass="14378">MRFRCIGCNRPIDWTSEESFCYTCPCGATIFYDEEKDTPVAPASLVAVIKAREELPHLDHLVGRSHFTSPLKERFAEQLTSLGATWMKDCEQCLEDGTYQSQLDREVSEWRRSRVTSLSTPCGHES</sequence>
<evidence type="ECO:0000313" key="1">
    <source>
        <dbReference type="EMBL" id="KKL81525.1"/>
    </source>
</evidence>
<reference evidence="1" key="1">
    <citation type="journal article" date="2015" name="Nature">
        <title>Complex archaea that bridge the gap between prokaryotes and eukaryotes.</title>
        <authorList>
            <person name="Spang A."/>
            <person name="Saw J.H."/>
            <person name="Jorgensen S.L."/>
            <person name="Zaremba-Niedzwiedzka K."/>
            <person name="Martijn J."/>
            <person name="Lind A.E."/>
            <person name="van Eijk R."/>
            <person name="Schleper C."/>
            <person name="Guy L."/>
            <person name="Ettema T.J."/>
        </authorList>
    </citation>
    <scope>NUCLEOTIDE SEQUENCE</scope>
</reference>
<proteinExistence type="predicted"/>
<dbReference type="EMBL" id="LAZR01022535">
    <property type="protein sequence ID" value="KKL81525.1"/>
    <property type="molecule type" value="Genomic_DNA"/>
</dbReference>